<dbReference type="GO" id="GO:0051539">
    <property type="term" value="F:4 iron, 4 sulfur cluster binding"/>
    <property type="evidence" value="ECO:0007669"/>
    <property type="project" value="UniProtKB-KW"/>
</dbReference>
<evidence type="ECO:0000256" key="6">
    <source>
        <dbReference type="ARBA" id="ARBA00023014"/>
    </source>
</evidence>
<feature type="domain" description="4Fe-4S ferredoxin-type" evidence="7">
    <location>
        <begin position="38"/>
        <end position="67"/>
    </location>
</feature>
<evidence type="ECO:0000256" key="3">
    <source>
        <dbReference type="ARBA" id="ARBA00022723"/>
    </source>
</evidence>
<keyword evidence="6" id="KW-0411">Iron-sulfur</keyword>
<keyword evidence="3" id="KW-0479">Metal-binding</keyword>
<evidence type="ECO:0000259" key="7">
    <source>
        <dbReference type="PROSITE" id="PS51379"/>
    </source>
</evidence>
<keyword evidence="5" id="KW-0408">Iron</keyword>
<dbReference type="STRING" id="1776334.APZ16_04915"/>
<feature type="domain" description="4Fe-4S ferredoxin-type" evidence="7">
    <location>
        <begin position="5"/>
        <end position="37"/>
    </location>
</feature>
<dbReference type="EMBL" id="LQMQ01000039">
    <property type="protein sequence ID" value="KUO40529.1"/>
    <property type="molecule type" value="Genomic_DNA"/>
</dbReference>
<dbReference type="PANTHER" id="PTHR42859:SF10">
    <property type="entry name" value="DIMETHYLSULFOXIDE REDUCTASE CHAIN B"/>
    <property type="match status" value="1"/>
</dbReference>
<sequence length="121" mass="13200">MVKYEEIGANIPVLCQKCEDPACAAVCPMDAIKVDESLGTYIDYTRCVGCKMCILVCPIGGIGLNPANKKVIICDLCKGDPQCVKSCPEQALEYVDVSKLSIKKRREGLEKLAKFLEVAKI</sequence>
<dbReference type="InterPro" id="IPR017900">
    <property type="entry name" value="4Fe4S_Fe_S_CS"/>
</dbReference>
<dbReference type="AlphaFoldDB" id="A0A147JVK8"/>
<keyword evidence="4" id="KW-0249">Electron transport</keyword>
<accession>A0A147JVK8</accession>
<protein>
    <recommendedName>
        <fullName evidence="7">4Fe-4S ferredoxin-type domain-containing protein</fullName>
    </recommendedName>
</protein>
<evidence type="ECO:0000256" key="1">
    <source>
        <dbReference type="ARBA" id="ARBA00022448"/>
    </source>
</evidence>
<keyword evidence="2" id="KW-0004">4Fe-4S</keyword>
<reference evidence="8 9" key="1">
    <citation type="journal article" date="2016" name="Nat. Microbiol.">
        <title>Genomic inference of the metabolism of cosmopolitan subsurface Archaea, Hadesarchaea.</title>
        <authorList>
            <person name="Baker B.J."/>
            <person name="Saw J.H."/>
            <person name="Lind A.E."/>
            <person name="Lazar C.S."/>
            <person name="Hinrichs K.-U."/>
            <person name="Teske A.P."/>
            <person name="Ettema T.J."/>
        </authorList>
    </citation>
    <scope>NUCLEOTIDE SEQUENCE [LARGE SCALE GENOMIC DNA]</scope>
</reference>
<dbReference type="InterPro" id="IPR017896">
    <property type="entry name" value="4Fe4S_Fe-S-bd"/>
</dbReference>
<dbReference type="PANTHER" id="PTHR42859">
    <property type="entry name" value="OXIDOREDUCTASE"/>
    <property type="match status" value="1"/>
</dbReference>
<feature type="domain" description="4Fe-4S ferredoxin-type" evidence="7">
    <location>
        <begin position="68"/>
        <end position="97"/>
    </location>
</feature>
<dbReference type="PROSITE" id="PS00198">
    <property type="entry name" value="4FE4S_FER_1"/>
    <property type="match status" value="1"/>
</dbReference>
<dbReference type="GO" id="GO:0016491">
    <property type="term" value="F:oxidoreductase activity"/>
    <property type="evidence" value="ECO:0007669"/>
    <property type="project" value="UniProtKB-ARBA"/>
</dbReference>
<dbReference type="GO" id="GO:0046872">
    <property type="term" value="F:metal ion binding"/>
    <property type="evidence" value="ECO:0007669"/>
    <property type="project" value="UniProtKB-KW"/>
</dbReference>
<keyword evidence="1" id="KW-0813">Transport</keyword>
<dbReference type="CDD" id="cd10550">
    <property type="entry name" value="DMSOR_beta_like"/>
    <property type="match status" value="1"/>
</dbReference>
<dbReference type="Proteomes" id="UP000074294">
    <property type="component" value="Unassembled WGS sequence"/>
</dbReference>
<dbReference type="InterPro" id="IPR050294">
    <property type="entry name" value="RnfB_subfamily"/>
</dbReference>
<dbReference type="Pfam" id="PF12838">
    <property type="entry name" value="Fer4_7"/>
    <property type="match status" value="1"/>
</dbReference>
<evidence type="ECO:0000256" key="5">
    <source>
        <dbReference type="ARBA" id="ARBA00023004"/>
    </source>
</evidence>
<name>A0A147JVK8_HADYE</name>
<dbReference type="PROSITE" id="PS51379">
    <property type="entry name" value="4FE4S_FER_2"/>
    <property type="match status" value="3"/>
</dbReference>
<dbReference type="SUPFAM" id="SSF54862">
    <property type="entry name" value="4Fe-4S ferredoxins"/>
    <property type="match status" value="1"/>
</dbReference>
<gene>
    <name evidence="8" type="ORF">APZ16_04915</name>
</gene>
<dbReference type="Gene3D" id="3.30.70.20">
    <property type="match status" value="2"/>
</dbReference>
<organism evidence="8 9">
    <name type="scientific">Hadarchaeum yellowstonense</name>
    <dbReference type="NCBI Taxonomy" id="1776334"/>
    <lineage>
        <taxon>Archaea</taxon>
        <taxon>Methanobacteriati</taxon>
        <taxon>Candidatus Hadarchaeota</taxon>
        <taxon>Candidatus Hadarchaeia</taxon>
        <taxon>Candidatus Hadarchaeales</taxon>
        <taxon>Candidatus Hadarchaeaceae</taxon>
        <taxon>Candidatus Hadarchaeum</taxon>
    </lineage>
</organism>
<evidence type="ECO:0000313" key="9">
    <source>
        <dbReference type="Proteomes" id="UP000074294"/>
    </source>
</evidence>
<evidence type="ECO:0000256" key="2">
    <source>
        <dbReference type="ARBA" id="ARBA00022485"/>
    </source>
</evidence>
<evidence type="ECO:0000313" key="8">
    <source>
        <dbReference type="EMBL" id="KUO40529.1"/>
    </source>
</evidence>
<comment type="caution">
    <text evidence="8">The sequence shown here is derived from an EMBL/GenBank/DDBJ whole genome shotgun (WGS) entry which is preliminary data.</text>
</comment>
<evidence type="ECO:0000256" key="4">
    <source>
        <dbReference type="ARBA" id="ARBA00022982"/>
    </source>
</evidence>
<proteinExistence type="predicted"/>